<sequence length="64" mass="7682">MDIIKETIEQGEIDCNDREHTPDKFVIEKGFKYFKGKWVGRKVRVVLTYDRARKLYKVITAYLE</sequence>
<proteinExistence type="predicted"/>
<keyword evidence="2" id="KW-1185">Reference proteome</keyword>
<protein>
    <recommendedName>
        <fullName evidence="3">DUF4258 domain-containing protein</fullName>
    </recommendedName>
</protein>
<dbReference type="KEGG" id="tagg:NF865_01770"/>
<evidence type="ECO:0000313" key="1">
    <source>
        <dbReference type="EMBL" id="USS40973.1"/>
    </source>
</evidence>
<accession>A0A9E7SNZ9</accession>
<evidence type="ECO:0000313" key="2">
    <source>
        <dbReference type="Proteomes" id="UP001055732"/>
    </source>
</evidence>
<dbReference type="AlphaFoldDB" id="A0A9E7SNZ9"/>
<evidence type="ECO:0008006" key="3">
    <source>
        <dbReference type="Google" id="ProtNLM"/>
    </source>
</evidence>
<reference evidence="1" key="2">
    <citation type="submission" date="2022-06" db="EMBL/GenBank/DDBJ databases">
        <authorList>
            <person name="Park Y.-J."/>
        </authorList>
    </citation>
    <scope>NUCLEOTIDE SEQUENCE</scope>
    <source>
        <strain evidence="1">TY</strain>
    </source>
</reference>
<gene>
    <name evidence="1" type="ORF">NF865_01770</name>
</gene>
<dbReference type="RefSeq" id="WP_253304914.1">
    <property type="nucleotide sequence ID" value="NZ_CP099582.1"/>
</dbReference>
<reference evidence="1" key="1">
    <citation type="journal article" date="1998" name="Int. J. Syst. Bacteriol. 48 Pt">
        <title>Thermococcus guaymasensis sp. nov. and Thermococcus aggregans sp. nov., two novel thermophilic archaea isolated from the Guaymas Basin hydrothermal vent site.</title>
        <authorList>
            <person name="Canganella F."/>
            <person name="Jones W.J."/>
            <person name="Gambacorta A."/>
            <person name="Antranikian G."/>
        </authorList>
    </citation>
    <scope>NUCLEOTIDE SEQUENCE</scope>
    <source>
        <strain evidence="1">TY</strain>
    </source>
</reference>
<dbReference type="EMBL" id="CP099582">
    <property type="protein sequence ID" value="USS40973.1"/>
    <property type="molecule type" value="Genomic_DNA"/>
</dbReference>
<dbReference type="Proteomes" id="UP001055732">
    <property type="component" value="Chromosome"/>
</dbReference>
<name>A0A9E7SNZ9_THEAG</name>
<organism evidence="1 2">
    <name type="scientific">Thermococcus aggregans</name>
    <dbReference type="NCBI Taxonomy" id="110163"/>
    <lineage>
        <taxon>Archaea</taxon>
        <taxon>Methanobacteriati</taxon>
        <taxon>Methanobacteriota</taxon>
        <taxon>Thermococci</taxon>
        <taxon>Thermococcales</taxon>
        <taxon>Thermococcaceae</taxon>
        <taxon>Thermococcus</taxon>
    </lineage>
</organism>